<dbReference type="EMBL" id="JWHR01000001">
    <property type="protein sequence ID" value="KHS58923.1"/>
    <property type="molecule type" value="Genomic_DNA"/>
</dbReference>
<protein>
    <recommendedName>
        <fullName evidence="1">YokE-like PH domain-containing protein</fullName>
    </recommendedName>
</protein>
<comment type="caution">
    <text evidence="2">The sequence shown here is derived from an EMBL/GenBank/DDBJ whole genome shotgun (WGS) entry which is preliminary data.</text>
</comment>
<proteinExistence type="predicted"/>
<evidence type="ECO:0000259" key="1">
    <source>
        <dbReference type="Pfam" id="PF14470"/>
    </source>
</evidence>
<dbReference type="Pfam" id="PF14470">
    <property type="entry name" value="bPH_3"/>
    <property type="match status" value="1"/>
</dbReference>
<name>A0A0B3W1K1_9FIRM</name>
<dbReference type="Proteomes" id="UP000031189">
    <property type="component" value="Unassembled WGS sequence"/>
</dbReference>
<sequence>MKLCHFNYFLKENEKITFFTECKLKSITAFDILDTEGLLLASDRRLIFCKLIGDHPHLLQSYEYKYISSCCIKENGDDIYLYMKYNGDPIKIMGLDKPIYEDIINFISSGDKVNYNAL</sequence>
<reference evidence="2 3" key="1">
    <citation type="submission" date="2014-12" db="EMBL/GenBank/DDBJ databases">
        <title>Draft genome sequence of Terrisporobacter sp. 08-306576, isolated from the blood culture of a bacteremia patient.</title>
        <authorList>
            <person name="Lund L.C."/>
            <person name="Sydenham T.V."/>
            <person name="Hogh S.V."/>
            <person name="Skov M.N."/>
            <person name="Kemp M."/>
            <person name="Justesen U.S."/>
        </authorList>
    </citation>
    <scope>NUCLEOTIDE SEQUENCE [LARGE SCALE GENOMIC DNA]</scope>
    <source>
        <strain evidence="2 3">08-306576</strain>
    </source>
</reference>
<accession>A0A0B3W1K1</accession>
<evidence type="ECO:0000313" key="3">
    <source>
        <dbReference type="Proteomes" id="UP000031189"/>
    </source>
</evidence>
<dbReference type="InterPro" id="IPR039519">
    <property type="entry name" value="YokE-like_PH"/>
</dbReference>
<evidence type="ECO:0000313" key="2">
    <source>
        <dbReference type="EMBL" id="KHS58923.1"/>
    </source>
</evidence>
<organism evidence="2 3">
    <name type="scientific">Terrisporobacter othiniensis</name>
    <dbReference type="NCBI Taxonomy" id="1577792"/>
    <lineage>
        <taxon>Bacteria</taxon>
        <taxon>Bacillati</taxon>
        <taxon>Bacillota</taxon>
        <taxon>Clostridia</taxon>
        <taxon>Peptostreptococcales</taxon>
        <taxon>Peptostreptococcaceae</taxon>
        <taxon>Terrisporobacter</taxon>
    </lineage>
</organism>
<dbReference type="OrthoDB" id="1751887at2"/>
<dbReference type="RefSeq" id="WP_039677847.1">
    <property type="nucleotide sequence ID" value="NZ_JAWGXO010000022.1"/>
</dbReference>
<keyword evidence="3" id="KW-1185">Reference proteome</keyword>
<feature type="domain" description="YokE-like PH" evidence="1">
    <location>
        <begin position="10"/>
        <end position="107"/>
    </location>
</feature>
<gene>
    <name evidence="2" type="ORF">QX51_00035</name>
</gene>
<dbReference type="AlphaFoldDB" id="A0A0B3W1K1"/>